<dbReference type="Pfam" id="PF00374">
    <property type="entry name" value="NiFeSe_Hases"/>
    <property type="match status" value="1"/>
</dbReference>
<gene>
    <name evidence="6" type="ORF">SAE02_04410</name>
</gene>
<evidence type="ECO:0000259" key="5">
    <source>
        <dbReference type="Pfam" id="PF00346"/>
    </source>
</evidence>
<dbReference type="GO" id="GO:0008137">
    <property type="term" value="F:NADH dehydrogenase (ubiquinone) activity"/>
    <property type="evidence" value="ECO:0007669"/>
    <property type="project" value="InterPro"/>
</dbReference>
<dbReference type="RefSeq" id="WP_044425559.1">
    <property type="nucleotide sequence ID" value="NZ_BJYZ01000002.1"/>
</dbReference>
<dbReference type="Gene3D" id="1.10.645.10">
    <property type="entry name" value="Cytochrome-c3 Hydrogenase, chain B"/>
    <property type="match status" value="1"/>
</dbReference>
<dbReference type="SUPFAM" id="SSF56762">
    <property type="entry name" value="HydB/Nqo4-like"/>
    <property type="match status" value="1"/>
</dbReference>
<evidence type="ECO:0000313" key="7">
    <source>
        <dbReference type="Proteomes" id="UP000321523"/>
    </source>
</evidence>
<dbReference type="AlphaFoldDB" id="A0A512DII7"/>
<evidence type="ECO:0000259" key="4">
    <source>
        <dbReference type="Pfam" id="PF00329"/>
    </source>
</evidence>
<feature type="domain" description="NADH-quinone oxidoreductase subunit D" evidence="5">
    <location>
        <begin position="274"/>
        <end position="426"/>
    </location>
</feature>
<dbReference type="PANTHER" id="PTHR43485:SF1">
    <property type="entry name" value="FORMATE HYDROGENLYASE SUBUNIT 5-RELATED"/>
    <property type="match status" value="1"/>
</dbReference>
<dbReference type="Proteomes" id="UP000321523">
    <property type="component" value="Unassembled WGS sequence"/>
</dbReference>
<dbReference type="InterPro" id="IPR001501">
    <property type="entry name" value="Ni-dep_hyd_lsu"/>
</dbReference>
<dbReference type="OrthoDB" id="9801496at2"/>
<dbReference type="InterPro" id="IPR001135">
    <property type="entry name" value="NADH_Q_OxRdtase_suD"/>
</dbReference>
<dbReference type="EMBL" id="BJYZ01000002">
    <property type="protein sequence ID" value="GEO36293.1"/>
    <property type="molecule type" value="Genomic_DNA"/>
</dbReference>
<keyword evidence="7" id="KW-1185">Reference proteome</keyword>
<dbReference type="GO" id="GO:0016651">
    <property type="term" value="F:oxidoreductase activity, acting on NAD(P)H"/>
    <property type="evidence" value="ECO:0007669"/>
    <property type="project" value="InterPro"/>
</dbReference>
<organism evidence="6 7">
    <name type="scientific">Skermanella aerolata</name>
    <dbReference type="NCBI Taxonomy" id="393310"/>
    <lineage>
        <taxon>Bacteria</taxon>
        <taxon>Pseudomonadati</taxon>
        <taxon>Pseudomonadota</taxon>
        <taxon>Alphaproteobacteria</taxon>
        <taxon>Rhodospirillales</taxon>
        <taxon>Azospirillaceae</taxon>
        <taxon>Skermanella</taxon>
    </lineage>
</organism>
<keyword evidence="3" id="KW-0479">Metal-binding</keyword>
<feature type="binding site" evidence="3">
    <location>
        <position position="189"/>
    </location>
    <ligand>
        <name>Mg(2+)</name>
        <dbReference type="ChEBI" id="CHEBI:18420"/>
    </ligand>
</feature>
<feature type="domain" description="NADH:ubiquinone oxidoreductase 30kDa subunit" evidence="4">
    <location>
        <begin position="60"/>
        <end position="126"/>
    </location>
</feature>
<dbReference type="Pfam" id="PF00346">
    <property type="entry name" value="Complex1_49kDa"/>
    <property type="match status" value="1"/>
</dbReference>
<dbReference type="GO" id="GO:0048038">
    <property type="term" value="F:quinone binding"/>
    <property type="evidence" value="ECO:0007669"/>
    <property type="project" value="InterPro"/>
</dbReference>
<accession>A0A512DII7</accession>
<keyword evidence="2" id="KW-0520">NAD</keyword>
<sequence>MLDYLASVGLRAENHRPYPRFDLSREAWAELVTTLAAKDDWSLLGLWADTAIVHMALRDEAAMTVGVVSLSCPEGRFPSVAGVRPGAIRLERTIQDLFGICAESLVDPRPWLDHDSWPIRLPLSADPPDPLGQPEPYPFLPVEGPGLHQIPVGPVHAGIIEPGHFRFTCNGETVVRLEQRLGYVHKGTEWLMAGRSIAEAGKLAARVSGDSTVAHSWAFAGAVEAAVGAPVPPRAVWLRALMAELERLANHLGDIGAICNDASFAFMLAECGLLREKVLRTADACFGHRLMMDRIVPGGVAVDLPAEGRDAILGLVRDIAVAFPPLVRIYDEKASLQDRTVGTGRVDGGLVNRFGAGGHVGRASGRGLDARLGPGYAPYDELEFSVPVFTEGDVNARVWVRIREVEASLSLVQQILDKLPEGPVHVPVVPMAGQGMALVESFRGEIMTWVAVREDGIVTRCHPRDPSWFQWPLLEAAIEGNIVADFPLCNKSFNCSYSGHDL</sequence>
<keyword evidence="3" id="KW-0460">Magnesium</keyword>
<dbReference type="InterPro" id="IPR001268">
    <property type="entry name" value="NADH_UbQ_OxRdtase_30kDa_su"/>
</dbReference>
<protein>
    <submittedName>
        <fullName evidence="6">Hydrogenase expression protein HypE</fullName>
    </submittedName>
</protein>
<evidence type="ECO:0000256" key="1">
    <source>
        <dbReference type="ARBA" id="ARBA00023002"/>
    </source>
</evidence>
<evidence type="ECO:0000313" key="6">
    <source>
        <dbReference type="EMBL" id="GEO36293.1"/>
    </source>
</evidence>
<dbReference type="Pfam" id="PF00329">
    <property type="entry name" value="Complex1_30kDa"/>
    <property type="match status" value="1"/>
</dbReference>
<dbReference type="InterPro" id="IPR037232">
    <property type="entry name" value="NADH_quin_OxRdtase_su_C/D-like"/>
</dbReference>
<reference evidence="6 7" key="1">
    <citation type="submission" date="2019-07" db="EMBL/GenBank/DDBJ databases">
        <title>Whole genome shotgun sequence of Skermanella aerolata NBRC 106429.</title>
        <authorList>
            <person name="Hosoyama A."/>
            <person name="Uohara A."/>
            <person name="Ohji S."/>
            <person name="Ichikawa N."/>
        </authorList>
    </citation>
    <scope>NUCLEOTIDE SEQUENCE [LARGE SCALE GENOMIC DNA]</scope>
    <source>
        <strain evidence="6 7">NBRC 106429</strain>
    </source>
</reference>
<keyword evidence="1" id="KW-0560">Oxidoreductase</keyword>
<evidence type="ECO:0000256" key="3">
    <source>
        <dbReference type="PIRSR" id="PIRSR601501-1"/>
    </source>
</evidence>
<dbReference type="PANTHER" id="PTHR43485">
    <property type="entry name" value="HYDROGENASE-4 COMPONENT G"/>
    <property type="match status" value="1"/>
</dbReference>
<dbReference type="GO" id="GO:0016151">
    <property type="term" value="F:nickel cation binding"/>
    <property type="evidence" value="ECO:0007669"/>
    <property type="project" value="InterPro"/>
</dbReference>
<dbReference type="GO" id="GO:0051287">
    <property type="term" value="F:NAD binding"/>
    <property type="evidence" value="ECO:0007669"/>
    <property type="project" value="InterPro"/>
</dbReference>
<dbReference type="InterPro" id="IPR052197">
    <property type="entry name" value="ComplexI_49kDa-like"/>
</dbReference>
<name>A0A512DII7_9PROT</name>
<comment type="caution">
    <text evidence="6">The sequence shown here is derived from an EMBL/GenBank/DDBJ whole genome shotgun (WGS) entry which is preliminary data.</text>
</comment>
<evidence type="ECO:0000256" key="2">
    <source>
        <dbReference type="ARBA" id="ARBA00023027"/>
    </source>
</evidence>
<dbReference type="SUPFAM" id="SSF143243">
    <property type="entry name" value="Nqo5-like"/>
    <property type="match status" value="1"/>
</dbReference>
<proteinExistence type="predicted"/>
<dbReference type="InterPro" id="IPR029014">
    <property type="entry name" value="NiFe-Hase_large"/>
</dbReference>